<dbReference type="Proteomes" id="UP000297762">
    <property type="component" value="Unassembled WGS sequence"/>
</dbReference>
<keyword evidence="2" id="KW-0378">Hydrolase</keyword>
<feature type="domain" description="AB hydrolase-1" evidence="1">
    <location>
        <begin position="25"/>
        <end position="254"/>
    </location>
</feature>
<dbReference type="InterPro" id="IPR029058">
    <property type="entry name" value="AB_hydrolase_fold"/>
</dbReference>
<dbReference type="GO" id="GO:0016787">
    <property type="term" value="F:hydrolase activity"/>
    <property type="evidence" value="ECO:0007669"/>
    <property type="project" value="UniProtKB-KW"/>
</dbReference>
<accession>A0A4R9K9X5</accession>
<dbReference type="AlphaFoldDB" id="A0A4R9K9X5"/>
<keyword evidence="3" id="KW-1185">Reference proteome</keyword>
<dbReference type="PANTHER" id="PTHR43798">
    <property type="entry name" value="MONOACYLGLYCEROL LIPASE"/>
    <property type="match status" value="1"/>
</dbReference>
<dbReference type="InterPro" id="IPR050266">
    <property type="entry name" value="AB_hydrolase_sf"/>
</dbReference>
<name>A0A4R9K9X5_9LEPT</name>
<evidence type="ECO:0000313" key="3">
    <source>
        <dbReference type="Proteomes" id="UP000297762"/>
    </source>
</evidence>
<sequence length="276" mass="31080">MQTKATDTNSLHANLSDVHGSKGNVLLIHGMWCRGNHLSQVQEFLEKEGYTCKSIDLPLHEQGADLRKLSKLGISDYIDYLENTLDQLGWKEPILLGHSLGGLLAQLLATRIKAKALILITTVQPLQISGLSWTGLKTVWEILRTPFFWRRTNLLSKNKFAYGIYNTLSESEQNELYPTYLPESGKIAFQAFLPFLTFSQPTRVDFKKVQCPVFVAATGKDRVTPPRIGRKIASKYTNSIMKLYPKLSHWAITEDGIEKILLDATSWIEAKTRSAG</sequence>
<evidence type="ECO:0000259" key="1">
    <source>
        <dbReference type="Pfam" id="PF12697"/>
    </source>
</evidence>
<dbReference type="InterPro" id="IPR000073">
    <property type="entry name" value="AB_hydrolase_1"/>
</dbReference>
<dbReference type="SUPFAM" id="SSF53474">
    <property type="entry name" value="alpha/beta-Hydrolases"/>
    <property type="match status" value="1"/>
</dbReference>
<dbReference type="OrthoDB" id="9112061at2"/>
<proteinExistence type="predicted"/>
<dbReference type="Pfam" id="PF12697">
    <property type="entry name" value="Abhydrolase_6"/>
    <property type="match status" value="1"/>
</dbReference>
<evidence type="ECO:0000313" key="2">
    <source>
        <dbReference type="EMBL" id="TGL62795.1"/>
    </source>
</evidence>
<gene>
    <name evidence="2" type="ORF">EHQ64_07750</name>
</gene>
<dbReference type="RefSeq" id="WP_135648919.1">
    <property type="nucleotide sequence ID" value="NZ_RQGF01000015.1"/>
</dbReference>
<protein>
    <submittedName>
        <fullName evidence="2">Alpha/beta hydrolase</fullName>
    </submittedName>
</protein>
<organism evidence="2 3">
    <name type="scientific">Leptospira sarikeiensis</name>
    <dbReference type="NCBI Taxonomy" id="2484943"/>
    <lineage>
        <taxon>Bacteria</taxon>
        <taxon>Pseudomonadati</taxon>
        <taxon>Spirochaetota</taxon>
        <taxon>Spirochaetia</taxon>
        <taxon>Leptospirales</taxon>
        <taxon>Leptospiraceae</taxon>
        <taxon>Leptospira</taxon>
    </lineage>
</organism>
<dbReference type="Gene3D" id="3.40.50.1820">
    <property type="entry name" value="alpha/beta hydrolase"/>
    <property type="match status" value="1"/>
</dbReference>
<dbReference type="EMBL" id="RQGF01000015">
    <property type="protein sequence ID" value="TGL62795.1"/>
    <property type="molecule type" value="Genomic_DNA"/>
</dbReference>
<comment type="caution">
    <text evidence="2">The sequence shown here is derived from an EMBL/GenBank/DDBJ whole genome shotgun (WGS) entry which is preliminary data.</text>
</comment>
<reference evidence="2" key="1">
    <citation type="journal article" date="2019" name="PLoS Negl. Trop. Dis.">
        <title>Revisiting the worldwide diversity of Leptospira species in the environment.</title>
        <authorList>
            <person name="Vincent A.T."/>
            <person name="Schiettekatte O."/>
            <person name="Bourhy P."/>
            <person name="Veyrier F.J."/>
            <person name="Picardeau M."/>
        </authorList>
    </citation>
    <scope>NUCLEOTIDE SEQUENCE [LARGE SCALE GENOMIC DNA]</scope>
    <source>
        <strain evidence="2">201702455</strain>
    </source>
</reference>